<reference evidence="4 5" key="1">
    <citation type="journal article" date="2011" name="J. Bacteriol.">
        <title>Genome sequence of the nonpathogenic Listeria monocytogenes serovar 4a strain M7.</title>
        <authorList>
            <person name="Chen J."/>
            <person name="Xia Y."/>
            <person name="Cheng C."/>
            <person name="Fang C."/>
            <person name="Shan Y."/>
            <person name="Jin G."/>
            <person name="Fang W."/>
        </authorList>
    </citation>
    <scope>NUCLEOTIDE SEQUENCE [LARGE SCALE GENOMIC DNA]</scope>
    <source>
        <strain evidence="4 5">M7</strain>
    </source>
</reference>
<dbReference type="InterPro" id="IPR050114">
    <property type="entry name" value="UPF0173_UPF0282_UlaG_hydrolase"/>
</dbReference>
<dbReference type="SUPFAM" id="SSF56281">
    <property type="entry name" value="Metallo-hydrolase/oxidoreductase"/>
    <property type="match status" value="1"/>
</dbReference>
<dbReference type="Proteomes" id="UP000000486">
    <property type="component" value="Chromosome"/>
</dbReference>
<dbReference type="EMBL" id="CP002816">
    <property type="protein sequence ID" value="AEH92669.1"/>
    <property type="molecule type" value="Genomic_DNA"/>
</dbReference>
<evidence type="ECO:0000259" key="3">
    <source>
        <dbReference type="SMART" id="SM00849"/>
    </source>
</evidence>
<organism evidence="4 5">
    <name type="scientific">Listeria monocytogenes serotype 4a (strain M7)</name>
    <dbReference type="NCBI Taxonomy" id="1030009"/>
    <lineage>
        <taxon>Bacteria</taxon>
        <taxon>Bacillati</taxon>
        <taxon>Bacillota</taxon>
        <taxon>Bacilli</taxon>
        <taxon>Bacillales</taxon>
        <taxon>Listeriaceae</taxon>
        <taxon>Listeria</taxon>
    </lineage>
</organism>
<feature type="domain" description="Metallo-beta-lactamase" evidence="3">
    <location>
        <begin position="7"/>
        <end position="193"/>
    </location>
</feature>
<dbReference type="PATRIC" id="fig|1030009.3.peg.1652"/>
<dbReference type="InterPro" id="IPR022877">
    <property type="entry name" value="UPF0173"/>
</dbReference>
<accession>A0A0E0UWG2</accession>
<dbReference type="GO" id="GO:0016787">
    <property type="term" value="F:hydrolase activity"/>
    <property type="evidence" value="ECO:0007669"/>
    <property type="project" value="UniProtKB-UniRule"/>
</dbReference>
<keyword evidence="1 2" id="KW-0378">Hydrolase</keyword>
<evidence type="ECO:0000313" key="4">
    <source>
        <dbReference type="EMBL" id="AEH92669.1"/>
    </source>
</evidence>
<evidence type="ECO:0000313" key="5">
    <source>
        <dbReference type="Proteomes" id="UP000000486"/>
    </source>
</evidence>
<dbReference type="InterPro" id="IPR001279">
    <property type="entry name" value="Metallo-B-lactamas"/>
</dbReference>
<dbReference type="AlphaFoldDB" id="A0A0E0UWG2"/>
<dbReference type="RefSeq" id="WP_003730621.1">
    <property type="nucleotide sequence ID" value="NC_017537.1"/>
</dbReference>
<dbReference type="SMART" id="SM00849">
    <property type="entry name" value="Lactamase_B"/>
    <property type="match status" value="1"/>
</dbReference>
<protein>
    <recommendedName>
        <fullName evidence="2">UPF0173 metal-dependent hydrolase LMM7_1664</fullName>
    </recommendedName>
</protein>
<dbReference type="Gene3D" id="3.60.15.10">
    <property type="entry name" value="Ribonuclease Z/Hydroxyacylglutathione hydrolase-like"/>
    <property type="match status" value="1"/>
</dbReference>
<dbReference type="Pfam" id="PF13483">
    <property type="entry name" value="Lactamase_B_3"/>
    <property type="match status" value="1"/>
</dbReference>
<proteinExistence type="inferred from homology"/>
<evidence type="ECO:0000256" key="2">
    <source>
        <dbReference type="HAMAP-Rule" id="MF_00457"/>
    </source>
</evidence>
<name>A0A0E0UWG2_LISMM</name>
<dbReference type="NCBIfam" id="NF001911">
    <property type="entry name" value="PRK00685.1"/>
    <property type="match status" value="1"/>
</dbReference>
<sequence>MKISFHGQSCIKIITGDTTILVDPFISGNEKCDLKAEEQMPDFIVLSHGHDDHVGDTVEIAKNSGATVICNADLASFLAVEDGLENMAPMHIGGKRQFSFGQVKLTQAFHGSQTVRDGRIVNLGFPTGIVFTIEDKNIYFAGDTGLFSDMKLIGELNPLDVAFLPIGDNFTMGPEDAAIAARFLQAKLVVPMHYNTFPLIAQDPHKFVASLDEGITGKVLEIGESIEI</sequence>
<comment type="similarity">
    <text evidence="2">Belongs to the UPF0173 family.</text>
</comment>
<dbReference type="InterPro" id="IPR036866">
    <property type="entry name" value="RibonucZ/Hydroxyglut_hydro"/>
</dbReference>
<dbReference type="HOGENOM" id="CLU_070010_4_1_9"/>
<gene>
    <name evidence="4" type="ordered locus">LMM7_1664</name>
</gene>
<dbReference type="PANTHER" id="PTHR43546">
    <property type="entry name" value="UPF0173 METAL-DEPENDENT HYDROLASE MJ1163-RELATED"/>
    <property type="match status" value="1"/>
</dbReference>
<dbReference type="KEGG" id="lmq:LMM7_1664"/>
<dbReference type="HAMAP" id="MF_00457">
    <property type="entry name" value="UPF0173"/>
    <property type="match status" value="1"/>
</dbReference>
<evidence type="ECO:0000256" key="1">
    <source>
        <dbReference type="ARBA" id="ARBA00022801"/>
    </source>
</evidence>
<dbReference type="SMR" id="A0A0E0UWG2"/>
<dbReference type="PANTHER" id="PTHR43546:SF3">
    <property type="entry name" value="UPF0173 METAL-DEPENDENT HYDROLASE MJ1163"/>
    <property type="match status" value="1"/>
</dbReference>